<dbReference type="PROSITE" id="PS50893">
    <property type="entry name" value="ABC_TRANSPORTER_2"/>
    <property type="match status" value="1"/>
</dbReference>
<organism evidence="5 6">
    <name type="scientific">Lancefieldella parvula</name>
    <dbReference type="NCBI Taxonomy" id="1382"/>
    <lineage>
        <taxon>Bacteria</taxon>
        <taxon>Bacillati</taxon>
        <taxon>Actinomycetota</taxon>
        <taxon>Coriobacteriia</taxon>
        <taxon>Coriobacteriales</taxon>
        <taxon>Atopobiaceae</taxon>
        <taxon>Lancefieldella</taxon>
    </lineage>
</organism>
<feature type="domain" description="ABC transporter" evidence="4">
    <location>
        <begin position="3"/>
        <end position="208"/>
    </location>
</feature>
<evidence type="ECO:0000313" key="5">
    <source>
        <dbReference type="EMBL" id="UQF78428.1"/>
    </source>
</evidence>
<dbReference type="InterPro" id="IPR003439">
    <property type="entry name" value="ABC_transporter-like_ATP-bd"/>
</dbReference>
<feature type="region of interest" description="Disordered" evidence="3">
    <location>
        <begin position="210"/>
        <end position="251"/>
    </location>
</feature>
<evidence type="ECO:0000256" key="2">
    <source>
        <dbReference type="ARBA" id="ARBA00022840"/>
    </source>
</evidence>
<dbReference type="InterPro" id="IPR027417">
    <property type="entry name" value="P-loop_NTPase"/>
</dbReference>
<feature type="compositionally biased region" description="Basic and acidic residues" evidence="3">
    <location>
        <begin position="241"/>
        <end position="251"/>
    </location>
</feature>
<keyword evidence="1" id="KW-0547">Nucleotide-binding</keyword>
<name>A0A9E7ANR3_9ACTN</name>
<dbReference type="EMBL" id="CP097092">
    <property type="protein sequence ID" value="UQF78428.1"/>
    <property type="molecule type" value="Genomic_DNA"/>
</dbReference>
<dbReference type="SMART" id="SM00382">
    <property type="entry name" value="AAA"/>
    <property type="match status" value="2"/>
</dbReference>
<evidence type="ECO:0000256" key="3">
    <source>
        <dbReference type="SAM" id="MobiDB-lite"/>
    </source>
</evidence>
<accession>A0A9E7ANR3</accession>
<dbReference type="Proteomes" id="UP000831562">
    <property type="component" value="Chromosome"/>
</dbReference>
<dbReference type="PANTHER" id="PTHR42855:SF1">
    <property type="entry name" value="ABC TRANSPORTER DOMAIN-CONTAINING PROTEIN"/>
    <property type="match status" value="1"/>
</dbReference>
<keyword evidence="2 5" id="KW-0067">ATP-binding</keyword>
<dbReference type="GO" id="GO:0016887">
    <property type="term" value="F:ATP hydrolysis activity"/>
    <property type="evidence" value="ECO:0007669"/>
    <property type="project" value="InterPro"/>
</dbReference>
<evidence type="ECO:0000256" key="1">
    <source>
        <dbReference type="ARBA" id="ARBA00022741"/>
    </source>
</evidence>
<evidence type="ECO:0000259" key="4">
    <source>
        <dbReference type="PROSITE" id="PS50893"/>
    </source>
</evidence>
<proteinExistence type="predicted"/>
<dbReference type="InterPro" id="IPR003593">
    <property type="entry name" value="AAA+_ATPase"/>
</dbReference>
<gene>
    <name evidence="5" type="ORF">M3I19_01660</name>
</gene>
<reference evidence="5" key="1">
    <citation type="submission" date="2022-05" db="EMBL/GenBank/DDBJ databases">
        <title>Using nanopore sequencing to obtain complete genomes from saliva samples.</title>
        <authorList>
            <person name="Baker J.L."/>
        </authorList>
    </citation>
    <scope>NUCLEOTIDE SEQUENCE</scope>
    <source>
        <strain evidence="5">JCVI-JB-Lp32</strain>
    </source>
</reference>
<sequence>MQLNLSNIEYTYPSAVEPTLHDVTITLPQGWTGFVGNNGSGKTTLARIVCGLLQPDRGVVSPSFFSAYCAQNATEAPATLFDFAVAYDDVAIELRRELLLEEDWPWRFETLSCGQQKRLQVACALWASPDVLVVDEPTNHVDASTRCALFAALSQFKGIGVLISHDRELLDKLCTQCLFVANGTANMRTGGYSQASSQVELERSSVLHAKEAAQKEKARIERETQRRREEASRVQARKSGRTIDKHDSDARAKKRGYIVSGQDGKAGKLAARMLDRLEKATGKATGIKVEKQYDSNIWLDSEASKRKVLLRMEPNNILMGESCLQTPPLFIGNTDHIGVVGDNGCGKTTLVKKIISSISDDVRMLYIPQEPTELQKTETVRKIKGLSNSQRGRVLSIVAQLNSDPDYVLAGESTSPGEMRKLMLALGMLESPELIVVDEPTNYLDLGSTVALERLLSEYPGALLLVSHDLSLVDSATSIKWSIQRSNDNFELVVQ</sequence>
<evidence type="ECO:0000313" key="6">
    <source>
        <dbReference type="Proteomes" id="UP000831562"/>
    </source>
</evidence>
<dbReference type="Pfam" id="PF00005">
    <property type="entry name" value="ABC_tran"/>
    <property type="match status" value="2"/>
</dbReference>
<feature type="compositionally biased region" description="Basic and acidic residues" evidence="3">
    <location>
        <begin position="210"/>
        <end position="232"/>
    </location>
</feature>
<dbReference type="InterPro" id="IPR051309">
    <property type="entry name" value="ABCF_ATPase"/>
</dbReference>
<dbReference type="GO" id="GO:0005524">
    <property type="term" value="F:ATP binding"/>
    <property type="evidence" value="ECO:0007669"/>
    <property type="project" value="UniProtKB-KW"/>
</dbReference>
<protein>
    <submittedName>
        <fullName evidence="5">ATP-binding cassette domain-containing protein</fullName>
    </submittedName>
</protein>
<dbReference type="AlphaFoldDB" id="A0A9E7ANR3"/>
<dbReference type="Gene3D" id="3.40.50.300">
    <property type="entry name" value="P-loop containing nucleotide triphosphate hydrolases"/>
    <property type="match status" value="3"/>
</dbReference>
<dbReference type="SUPFAM" id="SSF52540">
    <property type="entry name" value="P-loop containing nucleoside triphosphate hydrolases"/>
    <property type="match status" value="2"/>
</dbReference>
<dbReference type="PANTHER" id="PTHR42855">
    <property type="entry name" value="ABC TRANSPORTER ATP-BINDING SUBUNIT"/>
    <property type="match status" value="1"/>
</dbReference>